<gene>
    <name evidence="2" type="ORF">ERS132406_01778</name>
</gene>
<organism evidence="2 3">
    <name type="scientific">Streptococcus suis</name>
    <dbReference type="NCBI Taxonomy" id="1307"/>
    <lineage>
        <taxon>Bacteria</taxon>
        <taxon>Bacillati</taxon>
        <taxon>Bacillota</taxon>
        <taxon>Bacilli</taxon>
        <taxon>Lactobacillales</taxon>
        <taxon>Streptococcaceae</taxon>
        <taxon>Streptococcus</taxon>
    </lineage>
</organism>
<keyword evidence="1" id="KW-0812">Transmembrane</keyword>
<accession>A0A116LVX9</accession>
<name>A0A116LVX9_STRSU</name>
<proteinExistence type="predicted"/>
<feature type="transmembrane region" description="Helical" evidence="1">
    <location>
        <begin position="7"/>
        <end position="27"/>
    </location>
</feature>
<dbReference type="EMBL" id="FIGZ01000022">
    <property type="protein sequence ID" value="CYV13834.1"/>
    <property type="molecule type" value="Genomic_DNA"/>
</dbReference>
<keyword evidence="1" id="KW-0472">Membrane</keyword>
<protein>
    <submittedName>
        <fullName evidence="2">Membrane protein</fullName>
    </submittedName>
</protein>
<sequence length="58" mass="6829">MKKFKLIRVVIFPFLPAIAYQMTLLLTPNAFDYLNLIYNVLFVISLWIAVYFLGELDD</sequence>
<evidence type="ECO:0000313" key="2">
    <source>
        <dbReference type="EMBL" id="CYV13834.1"/>
    </source>
</evidence>
<evidence type="ECO:0000313" key="3">
    <source>
        <dbReference type="Proteomes" id="UP000072083"/>
    </source>
</evidence>
<reference evidence="2 3" key="1">
    <citation type="submission" date="2016-02" db="EMBL/GenBank/DDBJ databases">
        <authorList>
            <consortium name="Pathogen Informatics"/>
        </authorList>
    </citation>
    <scope>NUCLEOTIDE SEQUENCE [LARGE SCALE GENOMIC DNA]</scope>
    <source>
        <strain evidence="2 3">LSS44</strain>
    </source>
</reference>
<feature type="transmembrane region" description="Helical" evidence="1">
    <location>
        <begin position="33"/>
        <end position="54"/>
    </location>
</feature>
<evidence type="ECO:0000256" key="1">
    <source>
        <dbReference type="SAM" id="Phobius"/>
    </source>
</evidence>
<dbReference type="Proteomes" id="UP000072083">
    <property type="component" value="Unassembled WGS sequence"/>
</dbReference>
<keyword evidence="1" id="KW-1133">Transmembrane helix</keyword>
<dbReference type="AlphaFoldDB" id="A0A116LVX9"/>